<dbReference type="AlphaFoldDB" id="A0AAW1JV75"/>
<dbReference type="Pfam" id="PF11303">
    <property type="entry name" value="DUF3105"/>
    <property type="match status" value="1"/>
</dbReference>
<name>A0AAW1JV75_POPJA</name>
<sequence>MKNIKLCSFCFVITTFFLTGILALPSGIGDDTWSGQWFPGPGGVDKNEVVQYQYTPRELYDDHHGIKMGLPSSNCDDGKMNLELDWLDDPTNYTCYDDRQLYLPRHNVYPVFQADHIPAHYSAQHKCMHSQIFYDSDLPTFGTHRPLWAQYGEYKFLPRQRWIHNLEHGAVVMLYHPCANDIEVDFLRQLVVNCLYRHIITPYNFLTPERPFALVTWGRKLLMSKVDPALVEDFIKKSAKHGPEQTSKDGQYDYALTHHAVVVSTPTDDDICPNYKNTME</sequence>
<feature type="chain" id="PRO_5044013457" evidence="1">
    <location>
        <begin position="24"/>
        <end position="280"/>
    </location>
</feature>
<dbReference type="PANTHER" id="PTHR34179:SF1">
    <property type="entry name" value="TUMOR PROTEIN P53-INDUCIBLE PROTEIN 13"/>
    <property type="match status" value="1"/>
</dbReference>
<evidence type="ECO:0000313" key="2">
    <source>
        <dbReference type="EMBL" id="KAK9707841.1"/>
    </source>
</evidence>
<dbReference type="Proteomes" id="UP001458880">
    <property type="component" value="Unassembled WGS sequence"/>
</dbReference>
<organism evidence="2 3">
    <name type="scientific">Popillia japonica</name>
    <name type="common">Japanese beetle</name>
    <dbReference type="NCBI Taxonomy" id="7064"/>
    <lineage>
        <taxon>Eukaryota</taxon>
        <taxon>Metazoa</taxon>
        <taxon>Ecdysozoa</taxon>
        <taxon>Arthropoda</taxon>
        <taxon>Hexapoda</taxon>
        <taxon>Insecta</taxon>
        <taxon>Pterygota</taxon>
        <taxon>Neoptera</taxon>
        <taxon>Endopterygota</taxon>
        <taxon>Coleoptera</taxon>
        <taxon>Polyphaga</taxon>
        <taxon>Scarabaeiformia</taxon>
        <taxon>Scarabaeidae</taxon>
        <taxon>Rutelinae</taxon>
        <taxon>Popillia</taxon>
    </lineage>
</organism>
<protein>
    <submittedName>
        <fullName evidence="2">Uncharacterized protein</fullName>
    </submittedName>
</protein>
<evidence type="ECO:0000313" key="3">
    <source>
        <dbReference type="Proteomes" id="UP001458880"/>
    </source>
</evidence>
<evidence type="ECO:0000256" key="1">
    <source>
        <dbReference type="SAM" id="SignalP"/>
    </source>
</evidence>
<dbReference type="PANTHER" id="PTHR34179">
    <property type="entry name" value="TUMOR PROTEIN P53-INDUCIBLE PROTEIN 13"/>
    <property type="match status" value="1"/>
</dbReference>
<dbReference type="GO" id="GO:0005737">
    <property type="term" value="C:cytoplasm"/>
    <property type="evidence" value="ECO:0007669"/>
    <property type="project" value="TreeGrafter"/>
</dbReference>
<dbReference type="EMBL" id="JASPKY010000341">
    <property type="protein sequence ID" value="KAK9707841.1"/>
    <property type="molecule type" value="Genomic_DNA"/>
</dbReference>
<keyword evidence="3" id="KW-1185">Reference proteome</keyword>
<reference evidence="2 3" key="1">
    <citation type="journal article" date="2024" name="BMC Genomics">
        <title>De novo assembly and annotation of Popillia japonica's genome with initial clues to its potential as an invasive pest.</title>
        <authorList>
            <person name="Cucini C."/>
            <person name="Boschi S."/>
            <person name="Funari R."/>
            <person name="Cardaioli E."/>
            <person name="Iannotti N."/>
            <person name="Marturano G."/>
            <person name="Paoli F."/>
            <person name="Bruttini M."/>
            <person name="Carapelli A."/>
            <person name="Frati F."/>
            <person name="Nardi F."/>
        </authorList>
    </citation>
    <scope>NUCLEOTIDE SEQUENCE [LARGE SCALE GENOMIC DNA]</scope>
    <source>
        <strain evidence="2">DMR45628</strain>
    </source>
</reference>
<proteinExistence type="predicted"/>
<keyword evidence="1" id="KW-0732">Signal</keyword>
<dbReference type="InterPro" id="IPR021454">
    <property type="entry name" value="DUF3105"/>
</dbReference>
<gene>
    <name evidence="2" type="ORF">QE152_g27583</name>
</gene>
<accession>A0AAW1JV75</accession>
<feature type="signal peptide" evidence="1">
    <location>
        <begin position="1"/>
        <end position="23"/>
    </location>
</feature>
<comment type="caution">
    <text evidence="2">The sequence shown here is derived from an EMBL/GenBank/DDBJ whole genome shotgun (WGS) entry which is preliminary data.</text>
</comment>